<proteinExistence type="predicted"/>
<sequence length="158" mass="17152">SLALISALRLARRVLMGTGLQILICLEGGDSVVSISTGLLRRLGGSAVSCSDSVHHSRQHTCDAAKTQFQLNVWKHSEFSHSILTTQCGRMFLKCSGGPFCVEFVCFPVHEWVFFGDSGFLPPSKNLLHRLIGFTKLSLGVNVRVHGCVIVVQKPTSG</sequence>
<reference evidence="1" key="2">
    <citation type="submission" date="2025-08" db="UniProtKB">
        <authorList>
            <consortium name="Ensembl"/>
        </authorList>
    </citation>
    <scope>IDENTIFICATION</scope>
    <source>
        <strain evidence="1">Hd-rR</strain>
    </source>
</reference>
<keyword evidence="2" id="KW-1185">Reference proteome</keyword>
<reference evidence="1" key="3">
    <citation type="submission" date="2025-09" db="UniProtKB">
        <authorList>
            <consortium name="Ensembl"/>
        </authorList>
    </citation>
    <scope>IDENTIFICATION</scope>
    <source>
        <strain evidence="1">Hd-rR</strain>
    </source>
</reference>
<dbReference type="AlphaFoldDB" id="A0A3B3HZE9"/>
<protein>
    <submittedName>
        <fullName evidence="1">Uncharacterized protein</fullName>
    </submittedName>
</protein>
<name>A0A3B3HZE9_ORYLA</name>
<reference evidence="1 2" key="1">
    <citation type="journal article" date="2007" name="Nature">
        <title>The medaka draft genome and insights into vertebrate genome evolution.</title>
        <authorList>
            <person name="Kasahara M."/>
            <person name="Naruse K."/>
            <person name="Sasaki S."/>
            <person name="Nakatani Y."/>
            <person name="Qu W."/>
            <person name="Ahsan B."/>
            <person name="Yamada T."/>
            <person name="Nagayasu Y."/>
            <person name="Doi K."/>
            <person name="Kasai Y."/>
            <person name="Jindo T."/>
            <person name="Kobayashi D."/>
            <person name="Shimada A."/>
            <person name="Toyoda A."/>
            <person name="Kuroki Y."/>
            <person name="Fujiyama A."/>
            <person name="Sasaki T."/>
            <person name="Shimizu A."/>
            <person name="Asakawa S."/>
            <person name="Shimizu N."/>
            <person name="Hashimoto S."/>
            <person name="Yang J."/>
            <person name="Lee Y."/>
            <person name="Matsushima K."/>
            <person name="Sugano S."/>
            <person name="Sakaizumi M."/>
            <person name="Narita T."/>
            <person name="Ohishi K."/>
            <person name="Haga S."/>
            <person name="Ohta F."/>
            <person name="Nomoto H."/>
            <person name="Nogata K."/>
            <person name="Morishita T."/>
            <person name="Endo T."/>
            <person name="Shin-I T."/>
            <person name="Takeda H."/>
            <person name="Morishita S."/>
            <person name="Kohara Y."/>
        </authorList>
    </citation>
    <scope>NUCLEOTIDE SEQUENCE [LARGE SCALE GENOMIC DNA]</scope>
    <source>
        <strain evidence="1 2">Hd-rR</strain>
    </source>
</reference>
<evidence type="ECO:0000313" key="1">
    <source>
        <dbReference type="Ensembl" id="ENSORLP00000036966.1"/>
    </source>
</evidence>
<evidence type="ECO:0000313" key="2">
    <source>
        <dbReference type="Proteomes" id="UP000001038"/>
    </source>
</evidence>
<accession>A0A3B3HZE9</accession>
<dbReference type="Proteomes" id="UP000001038">
    <property type="component" value="Chromosome 15"/>
</dbReference>
<organism evidence="1 2">
    <name type="scientific">Oryzias latipes</name>
    <name type="common">Japanese rice fish</name>
    <name type="synonym">Japanese killifish</name>
    <dbReference type="NCBI Taxonomy" id="8090"/>
    <lineage>
        <taxon>Eukaryota</taxon>
        <taxon>Metazoa</taxon>
        <taxon>Chordata</taxon>
        <taxon>Craniata</taxon>
        <taxon>Vertebrata</taxon>
        <taxon>Euteleostomi</taxon>
        <taxon>Actinopterygii</taxon>
        <taxon>Neopterygii</taxon>
        <taxon>Teleostei</taxon>
        <taxon>Neoteleostei</taxon>
        <taxon>Acanthomorphata</taxon>
        <taxon>Ovalentaria</taxon>
        <taxon>Atherinomorphae</taxon>
        <taxon>Beloniformes</taxon>
        <taxon>Adrianichthyidae</taxon>
        <taxon>Oryziinae</taxon>
        <taxon>Oryzias</taxon>
    </lineage>
</organism>
<dbReference type="Ensembl" id="ENSORLT00000031794.1">
    <property type="protein sequence ID" value="ENSORLP00000036966.1"/>
    <property type="gene ID" value="ENSORLG00000026447.1"/>
</dbReference>
<dbReference type="InParanoid" id="A0A3B3HZE9"/>